<keyword evidence="6" id="KW-1185">Reference proteome</keyword>
<feature type="compositionally biased region" description="Polar residues" evidence="1">
    <location>
        <begin position="395"/>
        <end position="412"/>
    </location>
</feature>
<organism evidence="5 6">
    <name type="scientific">Balaenoptera physalus</name>
    <name type="common">Fin whale</name>
    <name type="synonym">Balaena physalus</name>
    <dbReference type="NCBI Taxonomy" id="9770"/>
    <lineage>
        <taxon>Eukaryota</taxon>
        <taxon>Metazoa</taxon>
        <taxon>Chordata</taxon>
        <taxon>Craniata</taxon>
        <taxon>Vertebrata</taxon>
        <taxon>Euteleostomi</taxon>
        <taxon>Mammalia</taxon>
        <taxon>Eutheria</taxon>
        <taxon>Laurasiatheria</taxon>
        <taxon>Artiodactyla</taxon>
        <taxon>Whippomorpha</taxon>
        <taxon>Cetacea</taxon>
        <taxon>Mysticeti</taxon>
        <taxon>Balaenopteridae</taxon>
        <taxon>Balaenoptera</taxon>
    </lineage>
</organism>
<feature type="compositionally biased region" description="Low complexity" evidence="1">
    <location>
        <begin position="347"/>
        <end position="357"/>
    </location>
</feature>
<dbReference type="OrthoDB" id="168404at2759"/>
<feature type="compositionally biased region" description="Polar residues" evidence="1">
    <location>
        <begin position="574"/>
        <end position="583"/>
    </location>
</feature>
<accession>A0A6A1QBK6</accession>
<dbReference type="InterPro" id="IPR055436">
    <property type="entry name" value="Ig_TMEM131L_4"/>
</dbReference>
<dbReference type="EMBL" id="SGJD01000358">
    <property type="protein sequence ID" value="KAB0405468.1"/>
    <property type="molecule type" value="Genomic_DNA"/>
</dbReference>
<keyword evidence="2" id="KW-0812">Transmembrane</keyword>
<dbReference type="PANTHER" id="PTHR22050">
    <property type="entry name" value="RW1 PROTEIN HOMOLOG"/>
    <property type="match status" value="1"/>
</dbReference>
<dbReference type="InterPro" id="IPR055437">
    <property type="entry name" value="TMEM131L_Ig_5"/>
</dbReference>
<evidence type="ECO:0000313" key="5">
    <source>
        <dbReference type="EMBL" id="KAB0405468.1"/>
    </source>
</evidence>
<dbReference type="AlphaFoldDB" id="A0A6A1QBK6"/>
<feature type="region of interest" description="Disordered" evidence="1">
    <location>
        <begin position="382"/>
        <end position="413"/>
    </location>
</feature>
<comment type="caution">
    <text evidence="5">The sequence shown here is derived from an EMBL/GenBank/DDBJ whole genome shotgun (WGS) entry which is preliminary data.</text>
</comment>
<dbReference type="Pfam" id="PF24501">
    <property type="entry name" value="Ig_TMEM131L_5"/>
    <property type="match status" value="1"/>
</dbReference>
<evidence type="ECO:0000256" key="2">
    <source>
        <dbReference type="SAM" id="Phobius"/>
    </source>
</evidence>
<name>A0A6A1QBK6_BALPH</name>
<feature type="compositionally biased region" description="Basic residues" evidence="1">
    <location>
        <begin position="653"/>
        <end position="662"/>
    </location>
</feature>
<gene>
    <name evidence="5" type="ORF">E2I00_002360</name>
</gene>
<reference evidence="5 6" key="1">
    <citation type="journal article" date="2019" name="PLoS ONE">
        <title>Genomic analyses reveal an absence of contemporary introgressive admixture between fin whales and blue whales, despite known hybrids.</title>
        <authorList>
            <person name="Westbury M.V."/>
            <person name="Petersen B."/>
            <person name="Lorenzen E.D."/>
        </authorList>
    </citation>
    <scope>NUCLEOTIDE SEQUENCE [LARGE SCALE GENOMIC DNA]</scope>
    <source>
        <strain evidence="5">FinWhale-01</strain>
    </source>
</reference>
<dbReference type="Pfam" id="PF24499">
    <property type="entry name" value="Ig_TMEM131L_4"/>
    <property type="match status" value="1"/>
</dbReference>
<evidence type="ECO:0000256" key="1">
    <source>
        <dbReference type="SAM" id="MobiDB-lite"/>
    </source>
</evidence>
<evidence type="ECO:0000313" key="6">
    <source>
        <dbReference type="Proteomes" id="UP000437017"/>
    </source>
</evidence>
<feature type="region of interest" description="Disordered" evidence="1">
    <location>
        <begin position="944"/>
        <end position="982"/>
    </location>
</feature>
<protein>
    <recommendedName>
        <fullName evidence="7">Transmembrane protein 131-like N-terminal domain-containing protein</fullName>
    </recommendedName>
</protein>
<evidence type="ECO:0008006" key="7">
    <source>
        <dbReference type="Google" id="ProtNLM"/>
    </source>
</evidence>
<feature type="region of interest" description="Disordered" evidence="1">
    <location>
        <begin position="549"/>
        <end position="667"/>
    </location>
</feature>
<feature type="transmembrane region" description="Helical" evidence="2">
    <location>
        <begin position="309"/>
        <end position="329"/>
    </location>
</feature>
<feature type="domain" description="TMEM131L fourth Ig-like" evidence="3">
    <location>
        <begin position="31"/>
        <end position="162"/>
    </location>
</feature>
<proteinExistence type="predicted"/>
<evidence type="ECO:0000259" key="3">
    <source>
        <dbReference type="Pfam" id="PF24499"/>
    </source>
</evidence>
<feature type="domain" description="TMEM131L fifth Ig-like" evidence="4">
    <location>
        <begin position="212"/>
        <end position="276"/>
    </location>
</feature>
<feature type="region of interest" description="Disordered" evidence="1">
    <location>
        <begin position="705"/>
        <end position="828"/>
    </location>
</feature>
<feature type="region of interest" description="Disordered" evidence="1">
    <location>
        <begin position="347"/>
        <end position="367"/>
    </location>
</feature>
<dbReference type="PANTHER" id="PTHR22050:SF2">
    <property type="entry name" value="TRANSMEMBRANE PROTEIN 131-LIKE"/>
    <property type="match status" value="1"/>
</dbReference>
<keyword evidence="2" id="KW-1133">Transmembrane helix</keyword>
<feature type="compositionally biased region" description="Low complexity" evidence="1">
    <location>
        <begin position="740"/>
        <end position="769"/>
    </location>
</feature>
<feature type="compositionally biased region" description="Basic and acidic residues" evidence="1">
    <location>
        <begin position="586"/>
        <end position="621"/>
    </location>
</feature>
<dbReference type="Proteomes" id="UP000437017">
    <property type="component" value="Unassembled WGS sequence"/>
</dbReference>
<keyword evidence="2" id="KW-0472">Membrane</keyword>
<evidence type="ECO:0000259" key="4">
    <source>
        <dbReference type="Pfam" id="PF24501"/>
    </source>
</evidence>
<dbReference type="InterPro" id="IPR039877">
    <property type="entry name" value="TMEM131-like"/>
</dbReference>
<feature type="compositionally biased region" description="Low complexity" evidence="1">
    <location>
        <begin position="785"/>
        <end position="803"/>
    </location>
</feature>
<dbReference type="GO" id="GO:0090090">
    <property type="term" value="P:negative regulation of canonical Wnt signaling pathway"/>
    <property type="evidence" value="ECO:0007669"/>
    <property type="project" value="TreeGrafter"/>
</dbReference>
<dbReference type="GO" id="GO:0005886">
    <property type="term" value="C:plasma membrane"/>
    <property type="evidence" value="ECO:0007669"/>
    <property type="project" value="TreeGrafter"/>
</dbReference>
<sequence length="1008" mass="110860">MTRFAHSKKSKESEPFALFLPRLIPETGLVLNFSATALRNSVVKYFVVKNPSSSPVSLQLLPVSLYPKPEAAARLLHKWFGTDVQMINFTTSEFQLTKACPYRGVHSEESRFGILHLHLQPLERKRVGVVFTPADYGKVTSLILIRNNLTVIDMIGVEGFGARELLKVGGRLPGTGGSLRFKVPESTLMGCRRQLKDSKQILSITKNFKVENIGPLPITVTSLKINGYNCQGYGFEVLDCQQFSLDPNTSRDISIVFTPDFTSSWVIRELTLVTAADLEFRFTLNVTLPHHLLPLCADVVPGPSWEESFWRLTVFFVSLSLLGVILIAFQQAQYILMEFMKTRQRQNASSSSQQSNSPMDVISSHSHKSNCKNFLDTYSPSDKGRGKSCLPVNPPQSRIQNATKRSPATYSHSQKKHKCSVYYGKHKASAAVAGSASAPAEDKQASAPGGSLAAAKEDACPAGMGEAWVGLKYTGGLNVNLQKNLTLPKNLLSKEENTLKNAIAVSNTSSECHVKEGVQTCMFPKETDLQISENIAELKEREVCPLKTPKKLPENHLPRNSPQCQSDLPEISRKNNGNNQQVPVKNEVDNCETLKKVDTKSSSEKKIHKASKEDVCSEKQDVPSVEQEDPYRKKKLQEKKDGNLQNLNWNKNRACRKNKKRGAAQVLRPSEQSELKLVCSEFERSELSSDIDLRSWCIQEKPGEACKTDAGIGSSLPASQGEAEGYFQKPGKKRGEKSCSDSSSDCGSSSGSVRASRGSWGSWSSASSSDGDKKPTLGPQHFLPPERVSGSSSSRSPCRDVSSFPRHADAPCPSLPAGPAAVEEDKGRVAEGCMRRRGAERPVLFRRSLPPGGPVARTARVCDQRLRLRPGEQRAGRAARARPSAQQFPSVYCPLELNDYNAFPEENINYPNGFPCPAEVQTDFIDHSSQSAWNSPPNVPTAWGHAGLISSPVTSRPLEGPHTWSDGRGLADSSSQDAPNHTEEKWLSMALNLGQEALWDAAVFLWPR</sequence>